<name>A0AAV6LZR6_9ROSI</name>
<protein>
    <submittedName>
        <fullName evidence="5">Phenylacetaldehyde oxime monooxygenase CYP71AN24</fullName>
    </submittedName>
</protein>
<dbReference type="GO" id="GO:0020037">
    <property type="term" value="F:heme binding"/>
    <property type="evidence" value="ECO:0007669"/>
    <property type="project" value="InterPro"/>
</dbReference>
<proteinExistence type="inferred from homology"/>
<feature type="transmembrane region" description="Helical" evidence="4">
    <location>
        <begin position="217"/>
        <end position="236"/>
    </location>
</feature>
<organism evidence="5 6">
    <name type="scientific">Cucurbita argyrosperma subsp. sororia</name>
    <dbReference type="NCBI Taxonomy" id="37648"/>
    <lineage>
        <taxon>Eukaryota</taxon>
        <taxon>Viridiplantae</taxon>
        <taxon>Streptophyta</taxon>
        <taxon>Embryophyta</taxon>
        <taxon>Tracheophyta</taxon>
        <taxon>Spermatophyta</taxon>
        <taxon>Magnoliopsida</taxon>
        <taxon>eudicotyledons</taxon>
        <taxon>Gunneridae</taxon>
        <taxon>Pentapetalae</taxon>
        <taxon>rosids</taxon>
        <taxon>fabids</taxon>
        <taxon>Cucurbitales</taxon>
        <taxon>Cucurbitaceae</taxon>
        <taxon>Cucurbiteae</taxon>
        <taxon>Cucurbita</taxon>
    </lineage>
</organism>
<dbReference type="GO" id="GO:0005506">
    <property type="term" value="F:iron ion binding"/>
    <property type="evidence" value="ECO:0007669"/>
    <property type="project" value="InterPro"/>
</dbReference>
<keyword evidence="3" id="KW-0408">Iron</keyword>
<evidence type="ECO:0000256" key="1">
    <source>
        <dbReference type="ARBA" id="ARBA00010617"/>
    </source>
</evidence>
<dbReference type="InterPro" id="IPR001128">
    <property type="entry name" value="Cyt_P450"/>
</dbReference>
<feature type="transmembrane region" description="Helical" evidence="4">
    <location>
        <begin position="12"/>
        <end position="31"/>
    </location>
</feature>
<gene>
    <name evidence="5" type="primary">CYP71AN24</name>
    <name evidence="5" type="ORF">SDJN03_26979</name>
</gene>
<keyword evidence="5" id="KW-0560">Oxidoreductase</keyword>
<dbReference type="GO" id="GO:0016705">
    <property type="term" value="F:oxidoreductase activity, acting on paired donors, with incorporation or reduction of molecular oxygen"/>
    <property type="evidence" value="ECO:0007669"/>
    <property type="project" value="InterPro"/>
</dbReference>
<dbReference type="PANTHER" id="PTHR47955">
    <property type="entry name" value="CYTOCHROME P450 FAMILY 71 PROTEIN"/>
    <property type="match status" value="1"/>
</dbReference>
<comment type="similarity">
    <text evidence="1">Belongs to the cytochrome P450 family.</text>
</comment>
<keyword evidence="5" id="KW-0503">Monooxygenase</keyword>
<evidence type="ECO:0000313" key="5">
    <source>
        <dbReference type="EMBL" id="KAG6573092.1"/>
    </source>
</evidence>
<evidence type="ECO:0000313" key="6">
    <source>
        <dbReference type="Proteomes" id="UP000685013"/>
    </source>
</evidence>
<keyword evidence="4" id="KW-0472">Membrane</keyword>
<dbReference type="AlphaFoldDB" id="A0AAV6LZR6"/>
<comment type="caution">
    <text evidence="5">The sequence shown here is derived from an EMBL/GenBank/DDBJ whole genome shotgun (WGS) entry which is preliminary data.</text>
</comment>
<reference evidence="5 6" key="1">
    <citation type="journal article" date="2021" name="Hortic Res">
        <title>The domestication of Cucurbita argyrosperma as revealed by the genome of its wild relative.</title>
        <authorList>
            <person name="Barrera-Redondo J."/>
            <person name="Sanchez-de la Vega G."/>
            <person name="Aguirre-Liguori J.A."/>
            <person name="Castellanos-Morales G."/>
            <person name="Gutierrez-Guerrero Y.T."/>
            <person name="Aguirre-Dugua X."/>
            <person name="Aguirre-Planter E."/>
            <person name="Tenaillon M.I."/>
            <person name="Lira-Saade R."/>
            <person name="Eguiarte L.E."/>
        </authorList>
    </citation>
    <scope>NUCLEOTIDE SEQUENCE [LARGE SCALE GENOMIC DNA]</scope>
    <source>
        <strain evidence="5">JBR-2021</strain>
    </source>
</reference>
<keyword evidence="2" id="KW-0479">Metal-binding</keyword>
<dbReference type="PANTHER" id="PTHR47955:SF15">
    <property type="entry name" value="CYTOCHROME P450 71A2-LIKE"/>
    <property type="match status" value="1"/>
</dbReference>
<dbReference type="EMBL" id="JAGKQH010000018">
    <property type="protein sequence ID" value="KAG6573092.1"/>
    <property type="molecule type" value="Genomic_DNA"/>
</dbReference>
<sequence>MDFPTKIHQQFQALNPISSSLCLFFFFILLLKLYKRKKPNFPPSPPRLPIIGNLHQLGALPHQSMAALSNKYGPLMLLKLGQKHTLVVSSAKMAREVMKTHDIKFSNRPQTTAAYELLYQCQDIGFTQYGEYWRQARKVCALELFSAKRVDSFQYVRDDEIGGLMDRIGKACVGVEAVNLSQLFLQTSNNIVSRCVLGEKFEDENGNSRFGDAARKVMVLMVAFCVADLFPSLWWIDTIRGFNKQLEDCFKRLDTFFSKVVEEHKEKIRDDVGTDESKKDFVDIMLQLQRDGMVDYHFSPINLKAIVLVRFFVHLTLKAIVLVCFCPFNRYGSTQKNPV</sequence>
<dbReference type="GO" id="GO:0004497">
    <property type="term" value="F:monooxygenase activity"/>
    <property type="evidence" value="ECO:0007669"/>
    <property type="project" value="UniProtKB-KW"/>
</dbReference>
<keyword evidence="6" id="KW-1185">Reference proteome</keyword>
<dbReference type="Proteomes" id="UP000685013">
    <property type="component" value="Chromosome 18"/>
</dbReference>
<evidence type="ECO:0000256" key="3">
    <source>
        <dbReference type="ARBA" id="ARBA00023004"/>
    </source>
</evidence>
<dbReference type="Pfam" id="PF00067">
    <property type="entry name" value="p450"/>
    <property type="match status" value="1"/>
</dbReference>
<feature type="transmembrane region" description="Helical" evidence="4">
    <location>
        <begin position="305"/>
        <end position="328"/>
    </location>
</feature>
<keyword evidence="4" id="KW-1133">Transmembrane helix</keyword>
<keyword evidence="4" id="KW-0812">Transmembrane</keyword>
<accession>A0AAV6LZR6</accession>
<feature type="non-terminal residue" evidence="5">
    <location>
        <position position="1"/>
    </location>
</feature>
<evidence type="ECO:0000256" key="2">
    <source>
        <dbReference type="ARBA" id="ARBA00022723"/>
    </source>
</evidence>
<evidence type="ECO:0000256" key="4">
    <source>
        <dbReference type="SAM" id="Phobius"/>
    </source>
</evidence>